<dbReference type="PANTHER" id="PTHR12526">
    <property type="entry name" value="GLYCOSYLTRANSFERASE"/>
    <property type="match status" value="1"/>
</dbReference>
<protein>
    <submittedName>
        <fullName evidence="3">Glycosyl transferase, group 1</fullName>
    </submittedName>
</protein>
<dbReference type="SUPFAM" id="SSF53756">
    <property type="entry name" value="UDP-Glycosyltransferase/glycogen phosphorylase"/>
    <property type="match status" value="1"/>
</dbReference>
<dbReference type="RefSeq" id="WP_011445276.1">
    <property type="nucleotide sequence ID" value="NC_007794.1"/>
</dbReference>
<dbReference type="PANTHER" id="PTHR12526:SF608">
    <property type="entry name" value="PELF"/>
    <property type="match status" value="1"/>
</dbReference>
<dbReference type="InterPro" id="IPR047691">
    <property type="entry name" value="PelF-like"/>
</dbReference>
<gene>
    <name evidence="3" type="ordered locus">Saro_1626</name>
</gene>
<dbReference type="NCBIfam" id="NF038011">
    <property type="entry name" value="PelF"/>
    <property type="match status" value="1"/>
</dbReference>
<keyword evidence="3" id="KW-0808">Transferase</keyword>
<dbReference type="HOGENOM" id="CLU_009583_32_1_5"/>
<dbReference type="GO" id="GO:0016740">
    <property type="term" value="F:transferase activity"/>
    <property type="evidence" value="ECO:0007669"/>
    <property type="project" value="UniProtKB-KW"/>
</dbReference>
<feature type="domain" description="DUF3492" evidence="2">
    <location>
        <begin position="7"/>
        <end position="275"/>
    </location>
</feature>
<dbReference type="InterPro" id="IPR001296">
    <property type="entry name" value="Glyco_trans_1"/>
</dbReference>
<proteinExistence type="predicted"/>
<evidence type="ECO:0000313" key="4">
    <source>
        <dbReference type="Proteomes" id="UP000009134"/>
    </source>
</evidence>
<name>Q2G7V7_NOVAD</name>
<dbReference type="KEGG" id="nar:Saro_1626"/>
<dbReference type="Proteomes" id="UP000009134">
    <property type="component" value="Chromosome"/>
</dbReference>
<dbReference type="EMBL" id="CP000248">
    <property type="protein sequence ID" value="ABD26066.1"/>
    <property type="molecule type" value="Genomic_DNA"/>
</dbReference>
<organism evidence="3 4">
    <name type="scientific">Novosphingobium aromaticivorans (strain ATCC 700278 / DSM 12444 / CCUG 56034 / CIP 105152 / NBRC 16084 / F199)</name>
    <dbReference type="NCBI Taxonomy" id="279238"/>
    <lineage>
        <taxon>Bacteria</taxon>
        <taxon>Pseudomonadati</taxon>
        <taxon>Pseudomonadota</taxon>
        <taxon>Alphaproteobacteria</taxon>
        <taxon>Sphingomonadales</taxon>
        <taxon>Sphingomonadaceae</taxon>
        <taxon>Novosphingobium</taxon>
    </lineage>
</organism>
<keyword evidence="4" id="KW-1185">Reference proteome</keyword>
<dbReference type="eggNOG" id="COG0438">
    <property type="taxonomic scope" value="Bacteria"/>
</dbReference>
<dbReference type="STRING" id="279238.Saro_1626"/>
<sequence length="516" mass="56706">MTGRESDVCVIVEGAYPYVTGGVASWLQELITSLPELTFSVVAIKADEEPQKWNVEPPPNVIEVVEVPLSFAPRRPAALPPSLADRIGRLLLRFLQEGQPEILRTLVAELAALDRKPHPGDVMSSAQMFSILTEHYREAFPSASFHHFFWATRILLGGLLAVLLAPLPRARTYHTLSTGFAGLLAARARHETGRPAFLTEHGIYLLERQIEIMMAEWMGDQIDNGLALEREQHDLRDLWAAAFESYARGCYDVCHPIIALYGANSEVQARMGARRKSLRVIPNGIRPERFEGVVSRRDEQRPLIALIGRVVPIKDIKTFIRAAGLVHAAFPDARFAVLGPRDEDVDYALDCTALVDELGLGDVIAFPGRVNVVDWMPKIDILVLTSLSEAQPLVILEAGACGIPSVAPDVGSCRELIEGNKPGEPHGGIITALVDPEATAAALLRLLRHPDLRASMGEVMRARVHADYDWSGIVEQYRRIYSGKEEPRQMAVVGSPPVPRATLRDVANAIRGPSKG</sequence>
<dbReference type="Pfam" id="PF11997">
    <property type="entry name" value="DUF3492"/>
    <property type="match status" value="1"/>
</dbReference>
<dbReference type="CAZy" id="GT4">
    <property type="family name" value="Glycosyltransferase Family 4"/>
</dbReference>
<evidence type="ECO:0000259" key="2">
    <source>
        <dbReference type="Pfam" id="PF11997"/>
    </source>
</evidence>
<dbReference type="Gene3D" id="3.40.50.2000">
    <property type="entry name" value="Glycogen Phosphorylase B"/>
    <property type="match status" value="2"/>
</dbReference>
<feature type="domain" description="Glycosyl transferase family 1" evidence="1">
    <location>
        <begin position="295"/>
        <end position="459"/>
    </location>
</feature>
<accession>Q2G7V7</accession>
<reference evidence="4" key="1">
    <citation type="submission" date="2006-01" db="EMBL/GenBank/DDBJ databases">
        <title>Complete sequence of Novosphingobium aromaticivorans DSM 12444.</title>
        <authorList>
            <consortium name="US DOE Joint Genome Institute"/>
            <person name="Copeland A."/>
            <person name="Lucas S."/>
            <person name="Lapidus A."/>
            <person name="Barry K."/>
            <person name="Detter J.C."/>
            <person name="Glavina T."/>
            <person name="Hammon N."/>
            <person name="Israni S."/>
            <person name="Pitluck S."/>
            <person name="Chain P."/>
            <person name="Malfatti S."/>
            <person name="Shin M."/>
            <person name="Vergez L."/>
            <person name="Schmutz J."/>
            <person name="Larimer F."/>
            <person name="Land M."/>
            <person name="Kyrpides N."/>
            <person name="Ivanova N."/>
            <person name="Fredrickson J."/>
            <person name="Balkwill D."/>
            <person name="Romine M.F."/>
            <person name="Richardson P."/>
        </authorList>
    </citation>
    <scope>NUCLEOTIDE SEQUENCE [LARGE SCALE GENOMIC DNA]</scope>
    <source>
        <strain evidence="4">ATCC 700278 / DSM 12444 / CCUG 56034 / CIP 105152 / NBRC 16084 / F199</strain>
    </source>
</reference>
<dbReference type="AlphaFoldDB" id="Q2G7V7"/>
<evidence type="ECO:0000259" key="1">
    <source>
        <dbReference type="Pfam" id="PF00534"/>
    </source>
</evidence>
<dbReference type="Pfam" id="PF00534">
    <property type="entry name" value="Glycos_transf_1"/>
    <property type="match status" value="1"/>
</dbReference>
<evidence type="ECO:0000313" key="3">
    <source>
        <dbReference type="EMBL" id="ABD26066.1"/>
    </source>
</evidence>
<dbReference type="InterPro" id="IPR022622">
    <property type="entry name" value="DUF3492"/>
</dbReference>